<evidence type="ECO:0000313" key="2">
    <source>
        <dbReference type="EMBL" id="MFD2797880.1"/>
    </source>
</evidence>
<evidence type="ECO:0000256" key="1">
    <source>
        <dbReference type="SAM" id="Phobius"/>
    </source>
</evidence>
<feature type="transmembrane region" description="Helical" evidence="1">
    <location>
        <begin position="6"/>
        <end position="26"/>
    </location>
</feature>
<reference evidence="3" key="1">
    <citation type="journal article" date="2019" name="Int. J. Syst. Evol. Microbiol.">
        <title>The Global Catalogue of Microorganisms (GCM) 10K type strain sequencing project: providing services to taxonomists for standard genome sequencing and annotation.</title>
        <authorList>
            <consortium name="The Broad Institute Genomics Platform"/>
            <consortium name="The Broad Institute Genome Sequencing Center for Infectious Disease"/>
            <person name="Wu L."/>
            <person name="Ma J."/>
        </authorList>
    </citation>
    <scope>NUCLEOTIDE SEQUENCE [LARGE SCALE GENOMIC DNA]</scope>
    <source>
        <strain evidence="3">IBRC-M 10906</strain>
    </source>
</reference>
<evidence type="ECO:0008006" key="4">
    <source>
        <dbReference type="Google" id="ProtNLM"/>
    </source>
</evidence>
<protein>
    <recommendedName>
        <fullName evidence="4">DUF3137 domain-containing protein</fullName>
    </recommendedName>
</protein>
<comment type="caution">
    <text evidence="2">The sequence shown here is derived from an EMBL/GenBank/DDBJ whole genome shotgun (WGS) entry which is preliminary data.</text>
</comment>
<evidence type="ECO:0000313" key="3">
    <source>
        <dbReference type="Proteomes" id="UP001597478"/>
    </source>
</evidence>
<dbReference type="EMBL" id="JBHUOF010000001">
    <property type="protein sequence ID" value="MFD2797880.1"/>
    <property type="molecule type" value="Genomic_DNA"/>
</dbReference>
<keyword evidence="1" id="KW-0472">Membrane</keyword>
<proteinExistence type="predicted"/>
<name>A0ABW5W2Z8_9PSEU</name>
<keyword evidence="1" id="KW-0812">Transmembrane</keyword>
<dbReference type="RefSeq" id="WP_377387208.1">
    <property type="nucleotide sequence ID" value="NZ_JBHSAN010000008.1"/>
</dbReference>
<keyword evidence="1" id="KW-1133">Transmembrane helix</keyword>
<keyword evidence="3" id="KW-1185">Reference proteome</keyword>
<dbReference type="Proteomes" id="UP001597478">
    <property type="component" value="Unassembled WGS sequence"/>
</dbReference>
<gene>
    <name evidence="2" type="ORF">ACFS2C_00535</name>
</gene>
<sequence>MNIDPWHLLIGMWVFVLAMFPIAYVYPRWREARLRHARAQFTQQVGGLQHYGDGGTRPRFGYFPDQDHYTPPFYWAIEFSRSGHYVLTFESRTVTKTVSGGKTRHKTWYWPFVEVMIPHCPCVRIGPANTFITDRTLKAQMISGTPADEFGLYVSSPDEAFARTLVTRRLVTAIAGRAENGRTPTVVFQEGTIRTTPFSPTRLDGQTAREVPSPAFTPKKRFNGRNVLGTADFLIEIVRSIPPRTWRREVPP</sequence>
<organism evidence="2 3">
    <name type="scientific">Prauserella oleivorans</name>
    <dbReference type="NCBI Taxonomy" id="1478153"/>
    <lineage>
        <taxon>Bacteria</taxon>
        <taxon>Bacillati</taxon>
        <taxon>Actinomycetota</taxon>
        <taxon>Actinomycetes</taxon>
        <taxon>Pseudonocardiales</taxon>
        <taxon>Pseudonocardiaceae</taxon>
        <taxon>Prauserella</taxon>
    </lineage>
</organism>
<accession>A0ABW5W2Z8</accession>